<dbReference type="Proteomes" id="UP000027222">
    <property type="component" value="Unassembled WGS sequence"/>
</dbReference>
<dbReference type="AlphaFoldDB" id="A0A067SG16"/>
<dbReference type="PANTHER" id="PTHR23274">
    <property type="entry name" value="DNA HELICASE-RELATED"/>
    <property type="match status" value="1"/>
</dbReference>
<dbReference type="PANTHER" id="PTHR23274:SF51">
    <property type="entry name" value="OS03G0423850 PROTEIN"/>
    <property type="match status" value="1"/>
</dbReference>
<evidence type="ECO:0000313" key="2">
    <source>
        <dbReference type="Proteomes" id="UP000027222"/>
    </source>
</evidence>
<accession>A0A067SG16</accession>
<sequence length="87" mass="9952">PTDTQVPFKFCRRQFPIRLCFAMTINKAQGQSVTHVGLNLQNAVFTHGQLYVAISRVTSVHNIKAIWDDRNITPITKNIVYPEVLIR</sequence>
<proteinExistence type="predicted"/>
<dbReference type="SUPFAM" id="SSF52540">
    <property type="entry name" value="P-loop containing nucleoside triphosphate hydrolases"/>
    <property type="match status" value="1"/>
</dbReference>
<dbReference type="GO" id="GO:0005657">
    <property type="term" value="C:replication fork"/>
    <property type="evidence" value="ECO:0007669"/>
    <property type="project" value="TreeGrafter"/>
</dbReference>
<dbReference type="HOGENOM" id="CLU_001324_4_6_1"/>
<dbReference type="Gene3D" id="3.40.50.300">
    <property type="entry name" value="P-loop containing nucleotide triphosphate hydrolases"/>
    <property type="match status" value="1"/>
</dbReference>
<dbReference type="InterPro" id="IPR027417">
    <property type="entry name" value="P-loop_NTPase"/>
</dbReference>
<keyword evidence="2" id="KW-1185">Reference proteome</keyword>
<organism evidence="1 2">
    <name type="scientific">Galerina marginata (strain CBS 339.88)</name>
    <dbReference type="NCBI Taxonomy" id="685588"/>
    <lineage>
        <taxon>Eukaryota</taxon>
        <taxon>Fungi</taxon>
        <taxon>Dikarya</taxon>
        <taxon>Basidiomycota</taxon>
        <taxon>Agaricomycotina</taxon>
        <taxon>Agaricomycetes</taxon>
        <taxon>Agaricomycetidae</taxon>
        <taxon>Agaricales</taxon>
        <taxon>Agaricineae</taxon>
        <taxon>Strophariaceae</taxon>
        <taxon>Galerina</taxon>
    </lineage>
</organism>
<protein>
    <recommendedName>
        <fullName evidence="3">ATP-dependent DNA helicase</fullName>
    </recommendedName>
</protein>
<name>A0A067SG16_GALM3</name>
<feature type="non-terminal residue" evidence="1">
    <location>
        <position position="1"/>
    </location>
</feature>
<dbReference type="OrthoDB" id="3353471at2759"/>
<evidence type="ECO:0008006" key="3">
    <source>
        <dbReference type="Google" id="ProtNLM"/>
    </source>
</evidence>
<dbReference type="GO" id="GO:0006260">
    <property type="term" value="P:DNA replication"/>
    <property type="evidence" value="ECO:0007669"/>
    <property type="project" value="TreeGrafter"/>
</dbReference>
<dbReference type="FunFam" id="3.40.50.300:FF:002884">
    <property type="entry name" value="ATP-dependent DNA helicase"/>
    <property type="match status" value="1"/>
</dbReference>
<evidence type="ECO:0000313" key="1">
    <source>
        <dbReference type="EMBL" id="KDR69846.1"/>
    </source>
</evidence>
<dbReference type="EMBL" id="KL142400">
    <property type="protein sequence ID" value="KDR69846.1"/>
    <property type="molecule type" value="Genomic_DNA"/>
</dbReference>
<dbReference type="STRING" id="685588.A0A067SG16"/>
<gene>
    <name evidence="1" type="ORF">GALMADRAFT_77064</name>
</gene>
<dbReference type="CDD" id="cd18809">
    <property type="entry name" value="SF1_C_RecD"/>
    <property type="match status" value="1"/>
</dbReference>
<reference evidence="2" key="1">
    <citation type="journal article" date="2014" name="Proc. Natl. Acad. Sci. U.S.A.">
        <title>Extensive sampling of basidiomycete genomes demonstrates inadequacy of the white-rot/brown-rot paradigm for wood decay fungi.</title>
        <authorList>
            <person name="Riley R."/>
            <person name="Salamov A.A."/>
            <person name="Brown D.W."/>
            <person name="Nagy L.G."/>
            <person name="Floudas D."/>
            <person name="Held B.W."/>
            <person name="Levasseur A."/>
            <person name="Lombard V."/>
            <person name="Morin E."/>
            <person name="Otillar R."/>
            <person name="Lindquist E.A."/>
            <person name="Sun H."/>
            <person name="LaButti K.M."/>
            <person name="Schmutz J."/>
            <person name="Jabbour D."/>
            <person name="Luo H."/>
            <person name="Baker S.E."/>
            <person name="Pisabarro A.G."/>
            <person name="Walton J.D."/>
            <person name="Blanchette R.A."/>
            <person name="Henrissat B."/>
            <person name="Martin F."/>
            <person name="Cullen D."/>
            <person name="Hibbett D.S."/>
            <person name="Grigoriev I.V."/>
        </authorList>
    </citation>
    <scope>NUCLEOTIDE SEQUENCE [LARGE SCALE GENOMIC DNA]</scope>
    <source>
        <strain evidence="2">CBS 339.88</strain>
    </source>
</reference>